<dbReference type="Proteomes" id="UP000598174">
    <property type="component" value="Unassembled WGS sequence"/>
</dbReference>
<name>A0A919MQW2_9ACTN</name>
<dbReference type="RefSeq" id="WP_203823063.1">
    <property type="nucleotide sequence ID" value="NZ_BAAABP010000067.1"/>
</dbReference>
<protein>
    <submittedName>
        <fullName evidence="1">Uncharacterized protein</fullName>
    </submittedName>
</protein>
<dbReference type="EMBL" id="BOMM01000098">
    <property type="protein sequence ID" value="GIE16742.1"/>
    <property type="molecule type" value="Genomic_DNA"/>
</dbReference>
<dbReference type="AlphaFoldDB" id="A0A919MQW2"/>
<reference evidence="1" key="1">
    <citation type="submission" date="2021-01" db="EMBL/GenBank/DDBJ databases">
        <title>Whole genome shotgun sequence of Actinoplanes ferrugineus NBRC 15555.</title>
        <authorList>
            <person name="Komaki H."/>
            <person name="Tamura T."/>
        </authorList>
    </citation>
    <scope>NUCLEOTIDE SEQUENCE</scope>
    <source>
        <strain evidence="1">NBRC 15555</strain>
    </source>
</reference>
<accession>A0A919MQW2</accession>
<proteinExistence type="predicted"/>
<evidence type="ECO:0000313" key="1">
    <source>
        <dbReference type="EMBL" id="GIE16742.1"/>
    </source>
</evidence>
<keyword evidence="2" id="KW-1185">Reference proteome</keyword>
<comment type="caution">
    <text evidence="1">The sequence shown here is derived from an EMBL/GenBank/DDBJ whole genome shotgun (WGS) entry which is preliminary data.</text>
</comment>
<evidence type="ECO:0000313" key="2">
    <source>
        <dbReference type="Proteomes" id="UP000598174"/>
    </source>
</evidence>
<gene>
    <name evidence="1" type="ORF">Afe05nite_85820</name>
</gene>
<sequence>MSGITVNDHVCWVLTYPSGPSEFEPHYDTEDKALKAAAEDDNDNRGTPKRLDQPCATATSACGYSYDEDEFVEHWPDAGELKQHLRGLDYRFLGDGTLLCPAGVDCDECDALAPAVVEPELPGQMSIGEVNA</sequence>
<organism evidence="1 2">
    <name type="scientific">Paractinoplanes ferrugineus</name>
    <dbReference type="NCBI Taxonomy" id="113564"/>
    <lineage>
        <taxon>Bacteria</taxon>
        <taxon>Bacillati</taxon>
        <taxon>Actinomycetota</taxon>
        <taxon>Actinomycetes</taxon>
        <taxon>Micromonosporales</taxon>
        <taxon>Micromonosporaceae</taxon>
        <taxon>Paractinoplanes</taxon>
    </lineage>
</organism>